<dbReference type="InterPro" id="IPR008949">
    <property type="entry name" value="Isoprenoid_synthase_dom_sf"/>
</dbReference>
<dbReference type="Pfam" id="PF00494">
    <property type="entry name" value="SQS_PSY"/>
    <property type="match status" value="1"/>
</dbReference>
<organism evidence="1 2">
    <name type="scientific">Actinomadura miaoliensis</name>
    <dbReference type="NCBI Taxonomy" id="430685"/>
    <lineage>
        <taxon>Bacteria</taxon>
        <taxon>Bacillati</taxon>
        <taxon>Actinomycetota</taxon>
        <taxon>Actinomycetes</taxon>
        <taxon>Streptosporangiales</taxon>
        <taxon>Thermomonosporaceae</taxon>
        <taxon>Actinomadura</taxon>
    </lineage>
</organism>
<accession>A0ABP7VLT5</accession>
<dbReference type="EMBL" id="BAAAZG010000016">
    <property type="protein sequence ID" value="GAA4069560.1"/>
    <property type="molecule type" value="Genomic_DNA"/>
</dbReference>
<protein>
    <recommendedName>
        <fullName evidence="3">Phytoene synthase</fullName>
    </recommendedName>
</protein>
<dbReference type="InterPro" id="IPR002060">
    <property type="entry name" value="Squ/phyt_synthse"/>
</dbReference>
<evidence type="ECO:0000313" key="1">
    <source>
        <dbReference type="EMBL" id="GAA4069560.1"/>
    </source>
</evidence>
<reference evidence="2" key="1">
    <citation type="journal article" date="2019" name="Int. J. Syst. Evol. Microbiol.">
        <title>The Global Catalogue of Microorganisms (GCM) 10K type strain sequencing project: providing services to taxonomists for standard genome sequencing and annotation.</title>
        <authorList>
            <consortium name="The Broad Institute Genomics Platform"/>
            <consortium name="The Broad Institute Genome Sequencing Center for Infectious Disease"/>
            <person name="Wu L."/>
            <person name="Ma J."/>
        </authorList>
    </citation>
    <scope>NUCLEOTIDE SEQUENCE [LARGE SCALE GENOMIC DNA]</scope>
    <source>
        <strain evidence="2">JCM 16702</strain>
    </source>
</reference>
<proteinExistence type="predicted"/>
<sequence length="316" mass="35269">MSLAPGWEHSLTAARIVGDRLRADYTSAADMVRRRYPDIFLLMRLGVPAEIQPHLVAFASFCVQGDALVDLPVGERDPARFHAWADQVRSALATGTAEEPYLRAFLHTFAVCRVSHGDVLAHLRGQAVHLYVTGYATEQEYYDDLARVVMTTARFIAAIWGTEVSAAEERLTWLVIDAAQRVDDLVDLAEDLRDGRLTIPQTELLRFGVTRADLEAARDTPAVRALIAHRAAKARVLLREIRTRLHHARQPMKLCYQCMVLYYDQHLDAAERRGAAIDRGLLRYLRPRPAALGKGVTDILLSRLIVGATAAARNRA</sequence>
<evidence type="ECO:0008006" key="3">
    <source>
        <dbReference type="Google" id="ProtNLM"/>
    </source>
</evidence>
<keyword evidence="2" id="KW-1185">Reference proteome</keyword>
<dbReference type="Gene3D" id="1.10.600.10">
    <property type="entry name" value="Farnesyl Diphosphate Synthase"/>
    <property type="match status" value="1"/>
</dbReference>
<evidence type="ECO:0000313" key="2">
    <source>
        <dbReference type="Proteomes" id="UP001500683"/>
    </source>
</evidence>
<comment type="caution">
    <text evidence="1">The sequence shown here is derived from an EMBL/GenBank/DDBJ whole genome shotgun (WGS) entry which is preliminary data.</text>
</comment>
<dbReference type="SUPFAM" id="SSF48576">
    <property type="entry name" value="Terpenoid synthases"/>
    <property type="match status" value="1"/>
</dbReference>
<name>A0ABP7VLT5_9ACTN</name>
<gene>
    <name evidence="1" type="ORF">GCM10022214_26020</name>
</gene>
<dbReference type="Proteomes" id="UP001500683">
    <property type="component" value="Unassembled WGS sequence"/>
</dbReference>
<dbReference type="PANTHER" id="PTHR31480">
    <property type="entry name" value="BIFUNCTIONAL LYCOPENE CYCLASE/PHYTOENE SYNTHASE"/>
    <property type="match status" value="1"/>
</dbReference>
<dbReference type="RefSeq" id="WP_344945771.1">
    <property type="nucleotide sequence ID" value="NZ_BAAAZG010000016.1"/>
</dbReference>